<evidence type="ECO:0000256" key="1">
    <source>
        <dbReference type="SAM" id="MobiDB-lite"/>
    </source>
</evidence>
<dbReference type="OrthoDB" id="3438274at2759"/>
<accession>A0A5M8PLG0</accession>
<gene>
    <name evidence="2" type="ORF">FRX48_06397</name>
</gene>
<sequence>MDRHKEGATLDSTNKGCSQAVLEAVSSNKKLLSSSGMESACKEGSKVQRYTSVASYDTAVAGPESPQPGLHSTPATTASSFGESRPAHGPARTRTSVHGSTASIPVTSSVPASNPPATTEATANPVVATAAVEQTAAPADLADNAPATASTATQLKRNFAVAMGQNPSGTMRVLAEHDPENREIKRLRQHEKLKWGEIATILNQKRVAAGKVPSLTDNAVYSRYARNGPRIAAADGEVWDPSSIGPHVNRKAEPMAPIVGFDAGEDQLLVRAYQEIQQETWELVSERIVVMGGRKHDPEICARRYQAI</sequence>
<evidence type="ECO:0000313" key="2">
    <source>
        <dbReference type="EMBL" id="KAA6409785.1"/>
    </source>
</evidence>
<dbReference type="Proteomes" id="UP000324767">
    <property type="component" value="Unassembled WGS sequence"/>
</dbReference>
<proteinExistence type="predicted"/>
<dbReference type="EMBL" id="VXIT01000010">
    <property type="protein sequence ID" value="KAA6409785.1"/>
    <property type="molecule type" value="Genomic_DNA"/>
</dbReference>
<organism evidence="2 3">
    <name type="scientific">Lasallia pustulata</name>
    <dbReference type="NCBI Taxonomy" id="136370"/>
    <lineage>
        <taxon>Eukaryota</taxon>
        <taxon>Fungi</taxon>
        <taxon>Dikarya</taxon>
        <taxon>Ascomycota</taxon>
        <taxon>Pezizomycotina</taxon>
        <taxon>Lecanoromycetes</taxon>
        <taxon>OSLEUM clade</taxon>
        <taxon>Umbilicariomycetidae</taxon>
        <taxon>Umbilicariales</taxon>
        <taxon>Umbilicariaceae</taxon>
        <taxon>Lasallia</taxon>
    </lineage>
</organism>
<name>A0A5M8PLG0_9LECA</name>
<dbReference type="AlphaFoldDB" id="A0A5M8PLG0"/>
<feature type="compositionally biased region" description="Low complexity" evidence="1">
    <location>
        <begin position="111"/>
        <end position="120"/>
    </location>
</feature>
<evidence type="ECO:0000313" key="3">
    <source>
        <dbReference type="Proteomes" id="UP000324767"/>
    </source>
</evidence>
<protein>
    <recommendedName>
        <fullName evidence="4">Myb-like domain-containing protein</fullName>
    </recommendedName>
</protein>
<reference evidence="2 3" key="1">
    <citation type="submission" date="2019-09" db="EMBL/GenBank/DDBJ databases">
        <title>The hologenome of the rock-dwelling lichen Lasallia pustulata.</title>
        <authorList>
            <person name="Greshake Tzovaras B."/>
            <person name="Segers F."/>
            <person name="Bicker A."/>
            <person name="Dal Grande F."/>
            <person name="Otte J."/>
            <person name="Hankeln T."/>
            <person name="Schmitt I."/>
            <person name="Ebersberger I."/>
        </authorList>
    </citation>
    <scope>NUCLEOTIDE SEQUENCE [LARGE SCALE GENOMIC DNA]</scope>
    <source>
        <strain evidence="2">A1-1</strain>
    </source>
</reference>
<evidence type="ECO:0008006" key="4">
    <source>
        <dbReference type="Google" id="ProtNLM"/>
    </source>
</evidence>
<feature type="compositionally biased region" description="Polar residues" evidence="1">
    <location>
        <begin position="93"/>
        <end position="110"/>
    </location>
</feature>
<feature type="region of interest" description="Disordered" evidence="1">
    <location>
        <begin position="59"/>
        <end position="120"/>
    </location>
</feature>
<feature type="compositionally biased region" description="Polar residues" evidence="1">
    <location>
        <begin position="73"/>
        <end position="82"/>
    </location>
</feature>
<comment type="caution">
    <text evidence="2">The sequence shown here is derived from an EMBL/GenBank/DDBJ whole genome shotgun (WGS) entry which is preliminary data.</text>
</comment>